<accession>A0ABN9RSB9</accession>
<sequence length="124" mass="13129">MDKRPAIYSAKPREPQSRRILRSCPERSTQASTVGRGGGRKKGQEEAGGGTMRRGRGPVWTGDGEKQSIMAPLPIIAVSSTVWATFSPALALPLPLPCGHPPKAPAAYPPNCCWPKAMGSPLPS</sequence>
<comment type="caution">
    <text evidence="2">The sequence shown here is derived from an EMBL/GenBank/DDBJ whole genome shotgun (WGS) entry which is preliminary data.</text>
</comment>
<evidence type="ECO:0000313" key="2">
    <source>
        <dbReference type="EMBL" id="CAK0822162.1"/>
    </source>
</evidence>
<gene>
    <name evidence="2" type="ORF">PCOR1329_LOCUS23248</name>
</gene>
<dbReference type="EMBL" id="CAUYUJ010007849">
    <property type="protein sequence ID" value="CAK0822162.1"/>
    <property type="molecule type" value="Genomic_DNA"/>
</dbReference>
<reference evidence="2" key="1">
    <citation type="submission" date="2023-10" db="EMBL/GenBank/DDBJ databases">
        <authorList>
            <person name="Chen Y."/>
            <person name="Shah S."/>
            <person name="Dougan E. K."/>
            <person name="Thang M."/>
            <person name="Chan C."/>
        </authorList>
    </citation>
    <scope>NUCLEOTIDE SEQUENCE [LARGE SCALE GENOMIC DNA]</scope>
</reference>
<dbReference type="Proteomes" id="UP001189429">
    <property type="component" value="Unassembled WGS sequence"/>
</dbReference>
<organism evidence="2 3">
    <name type="scientific">Prorocentrum cordatum</name>
    <dbReference type="NCBI Taxonomy" id="2364126"/>
    <lineage>
        <taxon>Eukaryota</taxon>
        <taxon>Sar</taxon>
        <taxon>Alveolata</taxon>
        <taxon>Dinophyceae</taxon>
        <taxon>Prorocentrales</taxon>
        <taxon>Prorocentraceae</taxon>
        <taxon>Prorocentrum</taxon>
    </lineage>
</organism>
<evidence type="ECO:0000256" key="1">
    <source>
        <dbReference type="SAM" id="MobiDB-lite"/>
    </source>
</evidence>
<protein>
    <submittedName>
        <fullName evidence="2">Uncharacterized protein</fullName>
    </submittedName>
</protein>
<keyword evidence="3" id="KW-1185">Reference proteome</keyword>
<evidence type="ECO:0000313" key="3">
    <source>
        <dbReference type="Proteomes" id="UP001189429"/>
    </source>
</evidence>
<feature type="region of interest" description="Disordered" evidence="1">
    <location>
        <begin position="1"/>
        <end position="65"/>
    </location>
</feature>
<feature type="compositionally biased region" description="Basic and acidic residues" evidence="1">
    <location>
        <begin position="1"/>
        <end position="17"/>
    </location>
</feature>
<name>A0ABN9RSB9_9DINO</name>
<proteinExistence type="predicted"/>